<comment type="subcellular location">
    <subcellularLocation>
        <location evidence="2 8">Cytoplasm</location>
    </subcellularLocation>
</comment>
<dbReference type="HAMAP" id="MF_01895">
    <property type="entry name" value="RNase_R"/>
    <property type="match status" value="1"/>
</dbReference>
<name>A0ABV6B9L5_9GAMM</name>
<dbReference type="Pfam" id="PF08461">
    <property type="entry name" value="WHD_RNase_R"/>
    <property type="match status" value="1"/>
</dbReference>
<feature type="region of interest" description="Disordered" evidence="9">
    <location>
        <begin position="727"/>
        <end position="793"/>
    </location>
</feature>
<dbReference type="EMBL" id="JBHLXP010000001">
    <property type="protein sequence ID" value="MFC0047564.1"/>
    <property type="molecule type" value="Genomic_DNA"/>
</dbReference>
<comment type="function">
    <text evidence="8">3'-5' exoribonuclease that releases 5'-nucleoside monophosphates and is involved in maturation of structured RNAs.</text>
</comment>
<dbReference type="InterPro" id="IPR011129">
    <property type="entry name" value="CSD"/>
</dbReference>
<sequence length="793" mass="88516">MTIKDPHLAREQEKYENPIPSREFILEHIKQRQQPAYFDELAAELNLSDEEALFALKKRLRAMERDGQLLFTKTKRYGLVDDLDLVKGTVLGHREGFGFLKRELGGPDWYIPNFEMQRLLPGDVVLASAGEIKGKDKVEARIVRVLEPRKEPIVGRYFKDFALAVVVPEDPRIAQDIVIPAGDENGARHGQIVLAEVTSRPSKRINAVGKVVEVLGEHMAPGMEIEVAIRNHNIPHTFSQAVEQQVSQFGAEVPAAAKAGRVDLTDIGLITIDGEDARDFDDAVYCERKEDGGWHLWVAIADVTAYVQPDTALDREALDRGNSVYFPDHVVPMLPEALSNGLCSLNPHVDRLCFVADMHISAQGKLGSYRFYEAVMHSKARLTYNKVHAILQGDPELRQQYAENLTNIDNLNSLYKQMAKVRAGRGAIEFETVETRFIFNSHRKIEQIVPIHRNEAHKIIEECMILANVAAAKLVEKNEAPALYRVHEQPDSDRFANFKRFLLELGITADLPSEPTPLELTQLLAKIGDRPDKELIETTLLRSLKQAVYQPDNQGHFGLALEAYAHFTSPIRRYPDLLLHRAIKAVLHKQGEPVNGARGYSHEQMVPLGEQCSMTERRADDATREVSDWLKCEYMQDHLGATFQGVVATVTSFGLFVRLVDLYIEGLVHVTSLPNDYYHFDTERQVLMGEHSKQSYRMGDLLEVKVLAVNLEARKIDLGVVTTVQSAKGGGKKAPATDSKASKGHSTKKGRAVADPTQRPGKTKAGRSGSKPRAKSGAKTADGGATKAPRRRK</sequence>
<dbReference type="InterPro" id="IPR050180">
    <property type="entry name" value="RNR_Ribonuclease"/>
</dbReference>
<feature type="domain" description="S1 motif" evidence="10">
    <location>
        <begin position="640"/>
        <end position="721"/>
    </location>
</feature>
<comment type="catalytic activity">
    <reaction evidence="1 8">
        <text>Exonucleolytic cleavage in the 3'- to 5'-direction to yield nucleoside 5'-phosphates.</text>
        <dbReference type="EC" id="3.1.13.1"/>
    </reaction>
</comment>
<evidence type="ECO:0000256" key="6">
    <source>
        <dbReference type="ARBA" id="ARBA00022839"/>
    </source>
</evidence>
<protein>
    <recommendedName>
        <fullName evidence="8">Ribonuclease R</fullName>
        <shortName evidence="8">RNase R</shortName>
        <ecNumber evidence="8">3.1.13.1</ecNumber>
    </recommendedName>
</protein>
<dbReference type="RefSeq" id="WP_377240965.1">
    <property type="nucleotide sequence ID" value="NZ_JBHLXP010000001.1"/>
</dbReference>
<keyword evidence="3 8" id="KW-0963">Cytoplasm</keyword>
<dbReference type="EC" id="3.1.13.1" evidence="8"/>
<evidence type="ECO:0000256" key="3">
    <source>
        <dbReference type="ARBA" id="ARBA00022490"/>
    </source>
</evidence>
<dbReference type="InterPro" id="IPR001900">
    <property type="entry name" value="RNase_II/R"/>
</dbReference>
<dbReference type="SMART" id="SM00316">
    <property type="entry name" value="S1"/>
    <property type="match status" value="1"/>
</dbReference>
<dbReference type="SMART" id="SM00357">
    <property type="entry name" value="CSP"/>
    <property type="match status" value="1"/>
</dbReference>
<reference evidence="11 12" key="1">
    <citation type="submission" date="2024-09" db="EMBL/GenBank/DDBJ databases">
        <authorList>
            <person name="Sun Q."/>
            <person name="Mori K."/>
        </authorList>
    </citation>
    <scope>NUCLEOTIDE SEQUENCE [LARGE SCALE GENOMIC DNA]</scope>
    <source>
        <strain evidence="11 12">KCTC 23315</strain>
    </source>
</reference>
<evidence type="ECO:0000256" key="8">
    <source>
        <dbReference type="HAMAP-Rule" id="MF_01895"/>
    </source>
</evidence>
<evidence type="ECO:0000256" key="5">
    <source>
        <dbReference type="ARBA" id="ARBA00022801"/>
    </source>
</evidence>
<comment type="caution">
    <text evidence="11">The sequence shown here is derived from an EMBL/GenBank/DDBJ whole genome shotgun (WGS) entry which is preliminary data.</text>
</comment>
<dbReference type="InterPro" id="IPR013668">
    <property type="entry name" value="RNase_R_HTH_12"/>
</dbReference>
<dbReference type="SUPFAM" id="SSF50249">
    <property type="entry name" value="Nucleic acid-binding proteins"/>
    <property type="match status" value="4"/>
</dbReference>
<dbReference type="Gene3D" id="2.40.50.140">
    <property type="entry name" value="Nucleic acid-binding proteins"/>
    <property type="match status" value="2"/>
</dbReference>
<dbReference type="GO" id="GO:0008859">
    <property type="term" value="F:exoribonuclease II activity"/>
    <property type="evidence" value="ECO:0007669"/>
    <property type="project" value="UniProtKB-EC"/>
</dbReference>
<evidence type="ECO:0000256" key="7">
    <source>
        <dbReference type="ARBA" id="ARBA00022884"/>
    </source>
</evidence>
<evidence type="ECO:0000259" key="10">
    <source>
        <dbReference type="PROSITE" id="PS50126"/>
    </source>
</evidence>
<dbReference type="NCBIfam" id="TIGR00358">
    <property type="entry name" value="3_prime_RNase"/>
    <property type="match status" value="1"/>
</dbReference>
<dbReference type="InterPro" id="IPR003029">
    <property type="entry name" value="S1_domain"/>
</dbReference>
<dbReference type="Pfam" id="PF00773">
    <property type="entry name" value="RNB"/>
    <property type="match status" value="1"/>
</dbReference>
<evidence type="ECO:0000256" key="1">
    <source>
        <dbReference type="ARBA" id="ARBA00001849"/>
    </source>
</evidence>
<feature type="compositionally biased region" description="Basic residues" evidence="9">
    <location>
        <begin position="761"/>
        <end position="776"/>
    </location>
</feature>
<feature type="compositionally biased region" description="Low complexity" evidence="9">
    <location>
        <begin position="777"/>
        <end position="787"/>
    </location>
</feature>
<dbReference type="Pfam" id="PF00575">
    <property type="entry name" value="S1"/>
    <property type="match status" value="1"/>
</dbReference>
<dbReference type="Pfam" id="PF08206">
    <property type="entry name" value="OB_RNB"/>
    <property type="match status" value="1"/>
</dbReference>
<dbReference type="SMART" id="SM00955">
    <property type="entry name" value="RNB"/>
    <property type="match status" value="1"/>
</dbReference>
<dbReference type="InterPro" id="IPR012340">
    <property type="entry name" value="NA-bd_OB-fold"/>
</dbReference>
<dbReference type="InterPro" id="IPR022966">
    <property type="entry name" value="RNase_II/R_CS"/>
</dbReference>
<evidence type="ECO:0000256" key="4">
    <source>
        <dbReference type="ARBA" id="ARBA00022722"/>
    </source>
</evidence>
<dbReference type="PROSITE" id="PS01175">
    <property type="entry name" value="RIBONUCLEASE_II"/>
    <property type="match status" value="1"/>
</dbReference>
<keyword evidence="4 8" id="KW-0540">Nuclease</keyword>
<dbReference type="NCBIfam" id="TIGR02063">
    <property type="entry name" value="RNase_R"/>
    <property type="match status" value="1"/>
</dbReference>
<keyword evidence="6 8" id="KW-0269">Exonuclease</keyword>
<evidence type="ECO:0000313" key="12">
    <source>
        <dbReference type="Proteomes" id="UP001589813"/>
    </source>
</evidence>
<evidence type="ECO:0000256" key="9">
    <source>
        <dbReference type="SAM" id="MobiDB-lite"/>
    </source>
</evidence>
<comment type="similarity">
    <text evidence="8">Belongs to the RNR ribonuclease family. RNase R subfamily.</text>
</comment>
<gene>
    <name evidence="8 11" type="primary">rnr</name>
    <name evidence="11" type="ORF">ACFFJP_04565</name>
</gene>
<dbReference type="InterPro" id="IPR040476">
    <property type="entry name" value="CSD2"/>
</dbReference>
<dbReference type="InterPro" id="IPR013223">
    <property type="entry name" value="RNase_B_OB_dom"/>
</dbReference>
<evidence type="ECO:0000313" key="11">
    <source>
        <dbReference type="EMBL" id="MFC0047564.1"/>
    </source>
</evidence>
<dbReference type="PROSITE" id="PS50126">
    <property type="entry name" value="S1"/>
    <property type="match status" value="1"/>
</dbReference>
<keyword evidence="7 8" id="KW-0694">RNA-binding</keyword>
<keyword evidence="12" id="KW-1185">Reference proteome</keyword>
<dbReference type="InterPro" id="IPR011805">
    <property type="entry name" value="RNase_R"/>
</dbReference>
<accession>A0ABV6B9L5</accession>
<dbReference type="PANTHER" id="PTHR23355">
    <property type="entry name" value="RIBONUCLEASE"/>
    <property type="match status" value="1"/>
</dbReference>
<dbReference type="InterPro" id="IPR004476">
    <property type="entry name" value="RNase_II/RNase_R"/>
</dbReference>
<dbReference type="CDD" id="cd04471">
    <property type="entry name" value="S1_RNase_R"/>
    <property type="match status" value="1"/>
</dbReference>
<feature type="compositionally biased region" description="Basic residues" evidence="9">
    <location>
        <begin position="742"/>
        <end position="751"/>
    </location>
</feature>
<keyword evidence="5 8" id="KW-0378">Hydrolase</keyword>
<proteinExistence type="inferred from homology"/>
<dbReference type="Proteomes" id="UP001589813">
    <property type="component" value="Unassembled WGS sequence"/>
</dbReference>
<organism evidence="11 12">
    <name type="scientific">Rheinheimera tilapiae</name>
    <dbReference type="NCBI Taxonomy" id="875043"/>
    <lineage>
        <taxon>Bacteria</taxon>
        <taxon>Pseudomonadati</taxon>
        <taxon>Pseudomonadota</taxon>
        <taxon>Gammaproteobacteria</taxon>
        <taxon>Chromatiales</taxon>
        <taxon>Chromatiaceae</taxon>
        <taxon>Rheinheimera</taxon>
    </lineage>
</organism>
<evidence type="ECO:0000256" key="2">
    <source>
        <dbReference type="ARBA" id="ARBA00004496"/>
    </source>
</evidence>
<dbReference type="Pfam" id="PF17876">
    <property type="entry name" value="CSD2"/>
    <property type="match status" value="1"/>
</dbReference>
<dbReference type="NCBIfam" id="NF008648">
    <property type="entry name" value="PRK11642.1"/>
    <property type="match status" value="1"/>
</dbReference>
<dbReference type="PANTHER" id="PTHR23355:SF9">
    <property type="entry name" value="DIS3-LIKE EXONUCLEASE 2"/>
    <property type="match status" value="1"/>
</dbReference>